<dbReference type="GO" id="GO:0016887">
    <property type="term" value="F:ATP hydrolysis activity"/>
    <property type="evidence" value="ECO:0007669"/>
    <property type="project" value="InterPro"/>
</dbReference>
<organism evidence="2 3">
    <name type="scientific">Sandaracinus amylolyticus</name>
    <dbReference type="NCBI Taxonomy" id="927083"/>
    <lineage>
        <taxon>Bacteria</taxon>
        <taxon>Pseudomonadati</taxon>
        <taxon>Myxococcota</taxon>
        <taxon>Polyangia</taxon>
        <taxon>Polyangiales</taxon>
        <taxon>Sandaracinaceae</taxon>
        <taxon>Sandaracinus</taxon>
    </lineage>
</organism>
<reference evidence="2 3" key="1">
    <citation type="submission" date="2015-03" db="EMBL/GenBank/DDBJ databases">
        <title>Genome assembly of Sandaracinus amylolyticus DSM 53668.</title>
        <authorList>
            <person name="Sharma G."/>
            <person name="Subramanian S."/>
        </authorList>
    </citation>
    <scope>NUCLEOTIDE SEQUENCE [LARGE SCALE GENOMIC DNA]</scope>
    <source>
        <strain evidence="2 3">DSM 53668</strain>
    </source>
</reference>
<dbReference type="InterPro" id="IPR014555">
    <property type="entry name" value="RecF-like"/>
</dbReference>
<dbReference type="Pfam" id="PF13304">
    <property type="entry name" value="AAA_21"/>
    <property type="match status" value="2"/>
</dbReference>
<evidence type="ECO:0000313" key="3">
    <source>
        <dbReference type="Proteomes" id="UP000034883"/>
    </source>
</evidence>
<dbReference type="OrthoDB" id="127554at2"/>
<dbReference type="SUPFAM" id="SSF52540">
    <property type="entry name" value="P-loop containing nucleoside triphosphate hydrolases"/>
    <property type="match status" value="1"/>
</dbReference>
<dbReference type="PANTHER" id="PTHR40396">
    <property type="entry name" value="ATPASE-LIKE PROTEIN"/>
    <property type="match status" value="1"/>
</dbReference>
<evidence type="ECO:0000313" key="2">
    <source>
        <dbReference type="EMBL" id="AKF10973.1"/>
    </source>
</evidence>
<keyword evidence="3" id="KW-1185">Reference proteome</keyword>
<dbReference type="InterPro" id="IPR027417">
    <property type="entry name" value="P-loop_NTPase"/>
</dbReference>
<dbReference type="AlphaFoldDB" id="A0A0F6W9P9"/>
<name>A0A0F6W9P9_9BACT</name>
<sequence length="429" mass="46449">MLSELRVAGFKSYGAEQRLVLAPLTVLIGANASGKSNLIEAMQLLAWLARSHRLGDLGHALREKELLVRGRVQDLAAERDVTLGCTVDDLELELVLRLGAGAARVVEEELRASESSSKLPYYRVERAAPEHGSELVVAYNNFAKGRNKPQITCVDQQAVFTQLLTPARFDATHVSSQAKIPAACEKVSRALGGMVFLDPQPRAMREYSYLDETTLYPNGSNVSAVLADLCLAQGRADEVLEFVRALPEQDIRLVEFLQGPRNDVMVVLVESFGGAERRVDATLLSDGTLRVLAVAAAVLSVAAGSVVVIEEIDNGVHPSRAGVLMDALHRAASARGVQLLVTTHNPALLDAVPAGAIGDTVACYRDPESGESRLQRLSELDDFVALTARGPLGMLATSGALDRFLKHRRTAEEREKQGQQVLQLFRSSR</sequence>
<dbReference type="KEGG" id="samy:DB32_008122"/>
<accession>A0A0F6W9P9</accession>
<feature type="domain" description="ATPase AAA-type core" evidence="1">
    <location>
        <begin position="24"/>
        <end position="54"/>
    </location>
</feature>
<feature type="domain" description="ATPase AAA-type core" evidence="1">
    <location>
        <begin position="273"/>
        <end position="350"/>
    </location>
</feature>
<dbReference type="InterPro" id="IPR003959">
    <property type="entry name" value="ATPase_AAA_core"/>
</dbReference>
<dbReference type="PIRSF" id="PIRSF029347">
    <property type="entry name" value="RecF"/>
    <property type="match status" value="1"/>
</dbReference>
<evidence type="ECO:0000259" key="1">
    <source>
        <dbReference type="Pfam" id="PF13304"/>
    </source>
</evidence>
<dbReference type="GO" id="GO:0005524">
    <property type="term" value="F:ATP binding"/>
    <property type="evidence" value="ECO:0007669"/>
    <property type="project" value="InterPro"/>
</dbReference>
<protein>
    <submittedName>
        <fullName evidence="2">DNA recombination and repair protein RecF</fullName>
    </submittedName>
</protein>
<dbReference type="Gene3D" id="3.40.50.300">
    <property type="entry name" value="P-loop containing nucleotide triphosphate hydrolases"/>
    <property type="match status" value="2"/>
</dbReference>
<dbReference type="STRING" id="927083.DB32_008122"/>
<proteinExistence type="predicted"/>
<gene>
    <name evidence="2" type="ORF">DB32_008122</name>
</gene>
<dbReference type="RefSeq" id="WP_053237888.1">
    <property type="nucleotide sequence ID" value="NZ_CP011125.1"/>
</dbReference>
<dbReference type="EMBL" id="CP011125">
    <property type="protein sequence ID" value="AKF10973.1"/>
    <property type="molecule type" value="Genomic_DNA"/>
</dbReference>
<dbReference type="PANTHER" id="PTHR40396:SF1">
    <property type="entry name" value="ATPASE AAA-TYPE CORE DOMAIN-CONTAINING PROTEIN"/>
    <property type="match status" value="1"/>
</dbReference>
<dbReference type="Proteomes" id="UP000034883">
    <property type="component" value="Chromosome"/>
</dbReference>